<evidence type="ECO:0000313" key="2">
    <source>
        <dbReference type="EMBL" id="THF67113.1"/>
    </source>
</evidence>
<proteinExistence type="predicted"/>
<dbReference type="Gene3D" id="2.60.40.1890">
    <property type="entry name" value="PCu(A)C copper chaperone"/>
    <property type="match status" value="1"/>
</dbReference>
<dbReference type="EMBL" id="SSOC01000001">
    <property type="protein sequence ID" value="THF67113.1"/>
    <property type="molecule type" value="Genomic_DNA"/>
</dbReference>
<dbReference type="SUPFAM" id="SSF110087">
    <property type="entry name" value="DR1885-like metal-binding protein"/>
    <property type="match status" value="1"/>
</dbReference>
<dbReference type="Proteomes" id="UP000308430">
    <property type="component" value="Unassembled WGS sequence"/>
</dbReference>
<keyword evidence="1" id="KW-0732">Signal</keyword>
<dbReference type="InterPro" id="IPR058248">
    <property type="entry name" value="Lxx211020-like"/>
</dbReference>
<dbReference type="InterPro" id="IPR007410">
    <property type="entry name" value="LpqE-like"/>
</dbReference>
<organism evidence="2 3">
    <name type="scientific">Pseudothauera nasutitermitis</name>
    <dbReference type="NCBI Taxonomy" id="2565930"/>
    <lineage>
        <taxon>Bacteria</taxon>
        <taxon>Pseudomonadati</taxon>
        <taxon>Pseudomonadota</taxon>
        <taxon>Betaproteobacteria</taxon>
        <taxon>Rhodocyclales</taxon>
        <taxon>Zoogloeaceae</taxon>
        <taxon>Pseudothauera</taxon>
    </lineage>
</organism>
<feature type="chain" id="PRO_5020739685" evidence="1">
    <location>
        <begin position="20"/>
        <end position="151"/>
    </location>
</feature>
<protein>
    <submittedName>
        <fullName evidence="2">Copper chaperone PCu(A)C</fullName>
    </submittedName>
</protein>
<reference evidence="2 3" key="1">
    <citation type="submission" date="2019-04" db="EMBL/GenBank/DDBJ databases">
        <title>Azoarcus nasutitermitis sp. nov. isolated from termite nest.</title>
        <authorList>
            <person name="Lin S.-Y."/>
            <person name="Hameed A."/>
            <person name="Hsu Y.-H."/>
            <person name="Young C.-C."/>
        </authorList>
    </citation>
    <scope>NUCLEOTIDE SEQUENCE [LARGE SCALE GENOMIC DNA]</scope>
    <source>
        <strain evidence="2 3">CC-YHH838</strain>
    </source>
</reference>
<dbReference type="AlphaFoldDB" id="A0A4S4B7X7"/>
<dbReference type="Pfam" id="PF04314">
    <property type="entry name" value="PCuAC"/>
    <property type="match status" value="1"/>
</dbReference>
<dbReference type="InterPro" id="IPR036182">
    <property type="entry name" value="PCuAC_sf"/>
</dbReference>
<feature type="signal peptide" evidence="1">
    <location>
        <begin position="1"/>
        <end position="19"/>
    </location>
</feature>
<accession>A0A4S4B7X7</accession>
<dbReference type="RefSeq" id="WP_136346522.1">
    <property type="nucleotide sequence ID" value="NZ_SSOC01000001.1"/>
</dbReference>
<evidence type="ECO:0000256" key="1">
    <source>
        <dbReference type="SAM" id="SignalP"/>
    </source>
</evidence>
<keyword evidence="3" id="KW-1185">Reference proteome</keyword>
<name>A0A4S4B7X7_9RHOO</name>
<evidence type="ECO:0000313" key="3">
    <source>
        <dbReference type="Proteomes" id="UP000308430"/>
    </source>
</evidence>
<sequence length="151" mass="16096">MKRIVLPLCFALLSGSALAQVQVDEPWVRATVAQQKATGAFMRLTSPTDARLVGVASPVAGVAEIHEMVMQDNVMKMRPIEALALPAGQAVELRPGGYHVMLLDLRAQVKAGEEVPLSIVVEHAGGQRETIELRVPVRALNAAGGHAPARH</sequence>
<dbReference type="PANTHER" id="PTHR36302">
    <property type="entry name" value="BLR7088 PROTEIN"/>
    <property type="match status" value="1"/>
</dbReference>
<dbReference type="OrthoDB" id="9796962at2"/>
<comment type="caution">
    <text evidence="2">The sequence shown here is derived from an EMBL/GenBank/DDBJ whole genome shotgun (WGS) entry which is preliminary data.</text>
</comment>
<gene>
    <name evidence="2" type="ORF">E6C76_01625</name>
</gene>
<dbReference type="PANTHER" id="PTHR36302:SF1">
    <property type="entry name" value="COPPER CHAPERONE PCU(A)C"/>
    <property type="match status" value="1"/>
</dbReference>